<gene>
    <name evidence="4" type="ORF">KARMA_0129</name>
</gene>
<feature type="compositionally biased region" description="Gly residues" evidence="3">
    <location>
        <begin position="349"/>
        <end position="370"/>
    </location>
</feature>
<dbReference type="EMBL" id="FMJB01000008">
    <property type="protein sequence ID" value="SCM65959.1"/>
    <property type="molecule type" value="Genomic_DNA"/>
</dbReference>
<evidence type="ECO:0000256" key="3">
    <source>
        <dbReference type="SAM" id="MobiDB-lite"/>
    </source>
</evidence>
<reference evidence="5" key="1">
    <citation type="submission" date="2016-09" db="EMBL/GenBank/DDBJ databases">
        <authorList>
            <person name="Wibberg D."/>
        </authorList>
    </citation>
    <scope>NUCLEOTIDE SEQUENCE [LARGE SCALE GENOMIC DNA]</scope>
</reference>
<feature type="region of interest" description="Disordered" evidence="3">
    <location>
        <begin position="1"/>
        <end position="34"/>
    </location>
</feature>
<dbReference type="InterPro" id="IPR011049">
    <property type="entry name" value="Serralysin-like_metalloprot_C"/>
</dbReference>
<dbReference type="PROSITE" id="PS00330">
    <property type="entry name" value="HEMOLYSIN_CALCIUM"/>
    <property type="match status" value="6"/>
</dbReference>
<evidence type="ECO:0000256" key="1">
    <source>
        <dbReference type="ARBA" id="ARBA00004613"/>
    </source>
</evidence>
<dbReference type="Pfam" id="PF00353">
    <property type="entry name" value="HemolysinCabind"/>
    <property type="match status" value="5"/>
</dbReference>
<dbReference type="PANTHER" id="PTHR38340:SF1">
    <property type="entry name" value="S-LAYER PROTEIN"/>
    <property type="match status" value="1"/>
</dbReference>
<dbReference type="InterPro" id="IPR018511">
    <property type="entry name" value="Hemolysin-typ_Ca-bd_CS"/>
</dbReference>
<sequence>MSYTAANGTQETVTSVPTSAVTNVNDTPTGGVSINGTAVENGTLTAVTSALTDADGLGALSYAWLRDDVAISGATTSNYKLGDADVGKAIKLEVSYTDSHGTKETVVSAATSAVVNVNDTPYGGVSISGAKETGQTLFADTSALKDADGLGTLTYAWLRSGKDIAGAGASSYVLTGDDIGANIAVVVSYIDGNGTEESVVSKATSAIKNDGTTPTAFGDKLSFTAADEDIDAGAGADRVKGRGGSDTIDGSNGADTLIGGSGDDELLGGSGEDVLKGGAGSDLLEGGNGDDGLNGGAGSDSLWGCKGSDTLIGAKGADTLDGGSGSDVIFGGSGNDSLSGGGARDELDGGSGSDSLIGGGGDDQLVGGTGADRLMGSKGRDYLDGGKGNDILIGGSKADTFAMDVAWGGNDTITDMKGADTLIFYKKGDVLGSSAAEAFIIEYASVTEGGVFFDFGESTLLLEGVQSLEKLFDSVSFDYDL</sequence>
<organism evidence="4 5">
    <name type="scientific">Donghicola eburneus</name>
    <dbReference type="NCBI Taxonomy" id="393278"/>
    <lineage>
        <taxon>Bacteria</taxon>
        <taxon>Pseudomonadati</taxon>
        <taxon>Pseudomonadota</taxon>
        <taxon>Alphaproteobacteria</taxon>
        <taxon>Rhodobacterales</taxon>
        <taxon>Roseobacteraceae</taxon>
        <taxon>Donghicola</taxon>
    </lineage>
</organism>
<protein>
    <submittedName>
        <fullName evidence="4">Uncharacterized protein</fullName>
    </submittedName>
</protein>
<dbReference type="GO" id="GO:0005509">
    <property type="term" value="F:calcium ion binding"/>
    <property type="evidence" value="ECO:0007669"/>
    <property type="project" value="InterPro"/>
</dbReference>
<proteinExistence type="predicted"/>
<keyword evidence="5" id="KW-1185">Reference proteome</keyword>
<evidence type="ECO:0000256" key="2">
    <source>
        <dbReference type="ARBA" id="ARBA00022525"/>
    </source>
</evidence>
<name>A0A1M4MUX1_9RHOB</name>
<feature type="region of interest" description="Disordered" evidence="3">
    <location>
        <begin position="234"/>
        <end position="295"/>
    </location>
</feature>
<dbReference type="PRINTS" id="PR00313">
    <property type="entry name" value="CABNDNGRPT"/>
</dbReference>
<dbReference type="PANTHER" id="PTHR38340">
    <property type="entry name" value="S-LAYER PROTEIN"/>
    <property type="match status" value="1"/>
</dbReference>
<feature type="compositionally biased region" description="Gly residues" evidence="3">
    <location>
        <begin position="286"/>
        <end position="295"/>
    </location>
</feature>
<feature type="region of interest" description="Disordered" evidence="3">
    <location>
        <begin position="331"/>
        <end position="370"/>
    </location>
</feature>
<dbReference type="Gene3D" id="2.60.40.2700">
    <property type="match status" value="2"/>
</dbReference>
<dbReference type="Gene3D" id="2.150.10.10">
    <property type="entry name" value="Serralysin-like metalloprotease, C-terminal"/>
    <property type="match status" value="2"/>
</dbReference>
<dbReference type="SUPFAM" id="SSF51120">
    <property type="entry name" value="beta-Roll"/>
    <property type="match status" value="2"/>
</dbReference>
<dbReference type="InterPro" id="IPR050557">
    <property type="entry name" value="RTX_toxin/Mannuronan_C5-epim"/>
</dbReference>
<comment type="subcellular location">
    <subcellularLocation>
        <location evidence="1">Secreted</location>
    </subcellularLocation>
</comment>
<evidence type="ECO:0000313" key="4">
    <source>
        <dbReference type="EMBL" id="SCM65959.1"/>
    </source>
</evidence>
<keyword evidence="2" id="KW-0964">Secreted</keyword>
<dbReference type="InterPro" id="IPR001343">
    <property type="entry name" value="Hemolysn_Ca-bd"/>
</dbReference>
<accession>A0A1M4MUX1</accession>
<evidence type="ECO:0000313" key="5">
    <source>
        <dbReference type="Proteomes" id="UP000184085"/>
    </source>
</evidence>
<dbReference type="GO" id="GO:0005576">
    <property type="term" value="C:extracellular region"/>
    <property type="evidence" value="ECO:0007669"/>
    <property type="project" value="UniProtKB-SubCell"/>
</dbReference>
<feature type="compositionally biased region" description="Gly residues" evidence="3">
    <location>
        <begin position="331"/>
        <end position="342"/>
    </location>
</feature>
<dbReference type="AlphaFoldDB" id="A0A1M4MUX1"/>
<dbReference type="Proteomes" id="UP000184085">
    <property type="component" value="Unassembled WGS sequence"/>
</dbReference>